<feature type="signal peptide" evidence="1">
    <location>
        <begin position="1"/>
        <end position="23"/>
    </location>
</feature>
<dbReference type="PANTHER" id="PTHR21666:SF270">
    <property type="entry name" value="MUREIN HYDROLASE ACTIVATOR ENVC"/>
    <property type="match status" value="1"/>
</dbReference>
<name>A0AAD1D384_SPHMI</name>
<dbReference type="InterPro" id="IPR011055">
    <property type="entry name" value="Dup_hybrid_motif"/>
</dbReference>
<dbReference type="Proteomes" id="UP000275727">
    <property type="component" value="Chromosome"/>
</dbReference>
<evidence type="ECO:0000313" key="4">
    <source>
        <dbReference type="EMBL" id="RKS89249.1"/>
    </source>
</evidence>
<accession>A0AAD1D384</accession>
<dbReference type="CDD" id="cd12797">
    <property type="entry name" value="M23_peptidase"/>
    <property type="match status" value="1"/>
</dbReference>
<sequence>MHASMIAALLAMAAAGTAQPQSATERGRALSDWSSPESVAALAATASPELKARIDAGGGPAAFSTAIAGQMGKQTQVFDEVEMAINGLTFYQRLAAYERAPAAMSMVVWDEKGTVVAATVQPSAPPPAAPAAGTGVSVRPPFAAPREGTWLTFWGGRNLARNYHMVAPAQTYAFDLLVVKDGKSFSGPANEHASYYCWNEPVLAAADGVVTEAVDGLPDMAIGDLSAKAAAGNHVIVRVGPEQHALVAHLQNGSVKVKAGDTVKAGQPLGLCGNSGRTSEPHIHFHVQTGATFADGGTGLPATFHDMLVDGRPVRDGEPVRGQSIAVTE</sequence>
<keyword evidence="6" id="KW-1185">Reference proteome</keyword>
<dbReference type="SUPFAM" id="SSF51261">
    <property type="entry name" value="Duplicated hybrid motif"/>
    <property type="match status" value="1"/>
</dbReference>
<reference evidence="3 5" key="1">
    <citation type="submission" date="2018-06" db="EMBL/GenBank/DDBJ databases">
        <title>Complete Genome Sequence of the Microcystin-Degrading Bacterium Sphingosinicella microcystinivorans Strain B-9.</title>
        <authorList>
            <person name="Jin H."/>
            <person name="Nishizawa T."/>
            <person name="Guo Y."/>
            <person name="Nishizawa A."/>
            <person name="Park H."/>
            <person name="Kato H."/>
            <person name="Tsuji K."/>
            <person name="Harada K."/>
        </authorList>
    </citation>
    <scope>NUCLEOTIDE SEQUENCE [LARGE SCALE GENOMIC DNA]</scope>
    <source>
        <strain evidence="3 5">B9</strain>
    </source>
</reference>
<dbReference type="InterPro" id="IPR016047">
    <property type="entry name" value="M23ase_b-sheet_dom"/>
</dbReference>
<evidence type="ECO:0000256" key="1">
    <source>
        <dbReference type="SAM" id="SignalP"/>
    </source>
</evidence>
<dbReference type="KEGG" id="smic:SmB9_06650"/>
<feature type="chain" id="PRO_5042148817" evidence="1">
    <location>
        <begin position="24"/>
        <end position="329"/>
    </location>
</feature>
<evidence type="ECO:0000259" key="2">
    <source>
        <dbReference type="Pfam" id="PF01551"/>
    </source>
</evidence>
<reference evidence="4 6" key="2">
    <citation type="submission" date="2018-10" db="EMBL/GenBank/DDBJ databases">
        <title>Genomic Encyclopedia of Type Strains, Phase IV (KMG-IV): sequencing the most valuable type-strain genomes for metagenomic binning, comparative biology and taxonomic classification.</title>
        <authorList>
            <person name="Goeker M."/>
        </authorList>
    </citation>
    <scope>NUCLEOTIDE SEQUENCE [LARGE SCALE GENOMIC DNA]</scope>
    <source>
        <strain evidence="4 6">DSM 19791</strain>
    </source>
</reference>
<evidence type="ECO:0000313" key="5">
    <source>
        <dbReference type="Proteomes" id="UP000275727"/>
    </source>
</evidence>
<dbReference type="GO" id="GO:0004222">
    <property type="term" value="F:metalloendopeptidase activity"/>
    <property type="evidence" value="ECO:0007669"/>
    <property type="project" value="TreeGrafter"/>
</dbReference>
<dbReference type="InterPro" id="IPR050570">
    <property type="entry name" value="Cell_wall_metabolism_enzyme"/>
</dbReference>
<evidence type="ECO:0000313" key="6">
    <source>
        <dbReference type="Proteomes" id="UP000276029"/>
    </source>
</evidence>
<keyword evidence="1" id="KW-0732">Signal</keyword>
<dbReference type="EMBL" id="RBWX01000008">
    <property type="protein sequence ID" value="RKS89249.1"/>
    <property type="molecule type" value="Genomic_DNA"/>
</dbReference>
<proteinExistence type="predicted"/>
<feature type="domain" description="M23ase beta-sheet core" evidence="2">
    <location>
        <begin position="199"/>
        <end position="290"/>
    </location>
</feature>
<protein>
    <submittedName>
        <fullName evidence="4">Peptidase M23-like protein</fullName>
    </submittedName>
</protein>
<dbReference type="AlphaFoldDB" id="A0AAD1D384"/>
<dbReference type="Pfam" id="PF01551">
    <property type="entry name" value="Peptidase_M23"/>
    <property type="match status" value="1"/>
</dbReference>
<gene>
    <name evidence="4" type="ORF">DFR51_2465</name>
    <name evidence="3" type="ORF">SmB9_06650</name>
</gene>
<evidence type="ECO:0000313" key="3">
    <source>
        <dbReference type="EMBL" id="BBE33007.1"/>
    </source>
</evidence>
<dbReference type="Proteomes" id="UP000276029">
    <property type="component" value="Unassembled WGS sequence"/>
</dbReference>
<organism evidence="3 5">
    <name type="scientific">Sphingosinicella microcystinivorans</name>
    <dbReference type="NCBI Taxonomy" id="335406"/>
    <lineage>
        <taxon>Bacteria</taxon>
        <taxon>Pseudomonadati</taxon>
        <taxon>Pseudomonadota</taxon>
        <taxon>Alphaproteobacteria</taxon>
        <taxon>Sphingomonadales</taxon>
        <taxon>Sphingosinicellaceae</taxon>
        <taxon>Sphingosinicella</taxon>
    </lineage>
</organism>
<dbReference type="EMBL" id="AP018711">
    <property type="protein sequence ID" value="BBE33007.1"/>
    <property type="molecule type" value="Genomic_DNA"/>
</dbReference>
<dbReference type="Gene3D" id="2.70.70.10">
    <property type="entry name" value="Glucose Permease (Domain IIA)"/>
    <property type="match status" value="1"/>
</dbReference>
<dbReference type="RefSeq" id="WP_160119068.1">
    <property type="nucleotide sequence ID" value="NZ_AP018711.1"/>
</dbReference>
<dbReference type="PANTHER" id="PTHR21666">
    <property type="entry name" value="PEPTIDASE-RELATED"/>
    <property type="match status" value="1"/>
</dbReference>